<dbReference type="Pfam" id="PF19193">
    <property type="entry name" value="Tectonin"/>
    <property type="match status" value="1"/>
</dbReference>
<accession>A0A8I6RN42</accession>
<name>A0A8I6RN42_CIMLE</name>
<dbReference type="RefSeq" id="XP_014247991.1">
    <property type="nucleotide sequence ID" value="XM_014392505.2"/>
</dbReference>
<dbReference type="InterPro" id="IPR036322">
    <property type="entry name" value="WD40_repeat_dom_sf"/>
</dbReference>
<dbReference type="OrthoDB" id="9930272at2759"/>
<dbReference type="Gene3D" id="2.130.10.10">
    <property type="entry name" value="YVTN repeat-like/Quinoprotein amine dehydrogenase"/>
    <property type="match status" value="1"/>
</dbReference>
<keyword evidence="2" id="KW-1185">Reference proteome</keyword>
<reference evidence="1" key="1">
    <citation type="submission" date="2022-01" db="UniProtKB">
        <authorList>
            <consortium name="EnsemblMetazoa"/>
        </authorList>
    </citation>
    <scope>IDENTIFICATION</scope>
</reference>
<dbReference type="KEGG" id="clec:106665793"/>
<dbReference type="PANTHER" id="PTHR23287:SF16">
    <property type="entry name" value="TECTONIN BETA-PROPELLER REPEAT-CONTAINING PROTEIN 2"/>
    <property type="match status" value="1"/>
</dbReference>
<dbReference type="OMA" id="ERLWGID"/>
<dbReference type="SUPFAM" id="SSF50978">
    <property type="entry name" value="WD40 repeat-like"/>
    <property type="match status" value="1"/>
</dbReference>
<sequence length="1237" mass="140423">MTTPESEEGGVLREWAPMSRFLQQVPQKMWHSFFFEDVKFTCIAADTDCIAIGTSSGVVFWYERMSHSVHQLKAEKSNHYVSCVSITSSVEYMVASGDKSGVVTIFRIPKDIPKLLPNQKTERIERYTVDELHSSEITALVWSMNGQKLFSGDSKGRVILTEIDYFMSITRAYEILNEKYKIVQLSYNQREQILIVATELRSVICHKRSPSWKVVQIGQRERHSLLELGANFCFEENNQLNVYSCRGGLRLWKSDLEGNVKHTIIFKELVNSSVNPVKLLRPMKRRKEAKYKPYEFGKLFYWTDGLYVAHYENNLIVLDPESITVAATILDAEQNFTSVATTKMEIFIIFGGRNLIRLAYAPDKFNSSIGGYGNLASAELVSGLPNFYIKPVVGTPINTPENSFCRVKLSATTANTELPVSEVTYGTESVTLLNPVLTMRDGIPELRTDTSRYHLFSAIGQQDFDEIVYIKKNKLKHKTAKNDKRKSFPPVSTKTLKNVNYDFDEPLNSSTFPGDLLIDLKDRDDIDKVFRENESLLDIILPSLSEVSLDKHPSLDLHIDNISKFSESPGNILNLENTTKQEESEGIVYEDLSKSFLNEFIDESVNSHNIETSTPNISFENNNPITEDQLVDIPLNSNSSFTKENGDSPLLDDSITDNEQSSDIVFVGDEEQPAVIKLTSEHYNHQELAYSQNSVSTKSFELFSYPVTFRDLSGGWSEMSCPEKVIWMCPFNNGLVVCSPRLRVFIYKDKEWCKLPYKAQTVIITNDEKLTVKVHCSIAHFTDNFSSLNENWKLLSHGVDWVTITEDKTIWFVTQGDIYFLKYNNNIVDQLFCNQKVQKVYSWKKDLYAITSDNKIITFDGQNWYNLKTPKLGVKHIVIGPNRLIWATDLANKLFVSDFLELTKKPKLSWWKVDICGKEPFDATSLNRSEEGIFVSNGESASVLFNKSSVLGHRWIKSEVDMKCLQMTAEGVFEDKGCVWLLSTPSQLLSVTPCLSDYENIDVPCNIICIAASPQVLWLLSDEGEIYVRQQITNCNPSGVNWAKLNLEQFDHVTQIVHISCGCDVVWACDIRGVVFMLVASPHEIHSYSFSPAWVRVEGRPIHNNTFTKVFVGPQSHMVWALDNAGNVYVREAIFPDFLVGTDWVHVPGIVASQLSISTETVRALSKEGIYTRVGITQNNYIGDAWQLKSIQIEHLSVTVNECIYAVSSGTNTLMTHIEKIFPISEDVFVEKDWNIL</sequence>
<dbReference type="GeneID" id="106665793"/>
<dbReference type="GO" id="GO:0032527">
    <property type="term" value="P:protein exit from endoplasmic reticulum"/>
    <property type="evidence" value="ECO:0007669"/>
    <property type="project" value="TreeGrafter"/>
</dbReference>
<dbReference type="InterPro" id="IPR006624">
    <property type="entry name" value="Beta-propeller_rpt_TECPR"/>
</dbReference>
<dbReference type="InterPro" id="IPR001680">
    <property type="entry name" value="WD40_rpt"/>
</dbReference>
<dbReference type="AlphaFoldDB" id="A0A8I6RN42"/>
<dbReference type="SMART" id="SM00706">
    <property type="entry name" value="TECPR"/>
    <property type="match status" value="5"/>
</dbReference>
<dbReference type="Proteomes" id="UP000494040">
    <property type="component" value="Unassembled WGS sequence"/>
</dbReference>
<evidence type="ECO:0000313" key="2">
    <source>
        <dbReference type="Proteomes" id="UP000494040"/>
    </source>
</evidence>
<dbReference type="InterPro" id="IPR015943">
    <property type="entry name" value="WD40/YVTN_repeat-like_dom_sf"/>
</dbReference>
<dbReference type="GO" id="GO:0005737">
    <property type="term" value="C:cytoplasm"/>
    <property type="evidence" value="ECO:0007669"/>
    <property type="project" value="GOC"/>
</dbReference>
<protein>
    <submittedName>
        <fullName evidence="1">Uncharacterized protein</fullName>
    </submittedName>
</protein>
<proteinExistence type="predicted"/>
<organism evidence="1 2">
    <name type="scientific">Cimex lectularius</name>
    <name type="common">Bed bug</name>
    <name type="synonym">Acanthia lectularia</name>
    <dbReference type="NCBI Taxonomy" id="79782"/>
    <lineage>
        <taxon>Eukaryota</taxon>
        <taxon>Metazoa</taxon>
        <taxon>Ecdysozoa</taxon>
        <taxon>Arthropoda</taxon>
        <taxon>Hexapoda</taxon>
        <taxon>Insecta</taxon>
        <taxon>Pterygota</taxon>
        <taxon>Neoptera</taxon>
        <taxon>Paraneoptera</taxon>
        <taxon>Hemiptera</taxon>
        <taxon>Heteroptera</taxon>
        <taxon>Panheteroptera</taxon>
        <taxon>Cimicomorpha</taxon>
        <taxon>Cimicidae</taxon>
        <taxon>Cimex</taxon>
    </lineage>
</organism>
<evidence type="ECO:0000313" key="1">
    <source>
        <dbReference type="EnsemblMetazoa" id="XP_014247991.1"/>
    </source>
</evidence>
<dbReference type="EnsemblMetazoa" id="XM_014392505.2">
    <property type="protein sequence ID" value="XP_014247991.1"/>
    <property type="gene ID" value="LOC106665793"/>
</dbReference>
<dbReference type="SMART" id="SM00320">
    <property type="entry name" value="WD40"/>
    <property type="match status" value="2"/>
</dbReference>
<dbReference type="PANTHER" id="PTHR23287">
    <property type="entry name" value="RUBY-EYE2-LIKE PROTEIN"/>
    <property type="match status" value="1"/>
</dbReference>